<name>A0A4R2RPK8_9BACL</name>
<dbReference type="GO" id="GO:0017000">
    <property type="term" value="P:antibiotic biosynthetic process"/>
    <property type="evidence" value="ECO:0007669"/>
    <property type="project" value="UniProtKB-KW"/>
</dbReference>
<dbReference type="Gene3D" id="2.30.38.10">
    <property type="entry name" value="Luciferase, Domain 3"/>
    <property type="match status" value="1"/>
</dbReference>
<dbReference type="PANTHER" id="PTHR45527:SF1">
    <property type="entry name" value="FATTY ACID SYNTHASE"/>
    <property type="match status" value="1"/>
</dbReference>
<dbReference type="InterPro" id="IPR023213">
    <property type="entry name" value="CAT-like_dom_sf"/>
</dbReference>
<protein>
    <submittedName>
        <fullName evidence="7">Amino acid adenylation domain-containing protein</fullName>
    </submittedName>
</protein>
<dbReference type="SUPFAM" id="SSF52777">
    <property type="entry name" value="CoA-dependent acyltransferases"/>
    <property type="match status" value="2"/>
</dbReference>
<dbReference type="InterPro" id="IPR000873">
    <property type="entry name" value="AMP-dep_synth/lig_dom"/>
</dbReference>
<dbReference type="InterPro" id="IPR042099">
    <property type="entry name" value="ANL_N_sf"/>
</dbReference>
<proteinExistence type="inferred from homology"/>
<dbReference type="SMART" id="SM00823">
    <property type="entry name" value="PKS_PP"/>
    <property type="match status" value="1"/>
</dbReference>
<feature type="domain" description="Carrier" evidence="6">
    <location>
        <begin position="538"/>
        <end position="613"/>
    </location>
</feature>
<dbReference type="SUPFAM" id="SSF56801">
    <property type="entry name" value="Acetyl-CoA synthetase-like"/>
    <property type="match status" value="2"/>
</dbReference>
<dbReference type="PANTHER" id="PTHR45527">
    <property type="entry name" value="NONRIBOSOMAL PEPTIDE SYNTHETASE"/>
    <property type="match status" value="1"/>
</dbReference>
<dbReference type="InterPro" id="IPR020845">
    <property type="entry name" value="AMP-binding_CS"/>
</dbReference>
<organism evidence="7 8">
    <name type="scientific">Baia soyae</name>
    <dbReference type="NCBI Taxonomy" id="1544746"/>
    <lineage>
        <taxon>Bacteria</taxon>
        <taxon>Bacillati</taxon>
        <taxon>Bacillota</taxon>
        <taxon>Bacilli</taxon>
        <taxon>Bacillales</taxon>
        <taxon>Thermoactinomycetaceae</taxon>
        <taxon>Baia</taxon>
    </lineage>
</organism>
<reference evidence="7 8" key="1">
    <citation type="submission" date="2019-03" db="EMBL/GenBank/DDBJ databases">
        <title>Genomic Encyclopedia of Type Strains, Phase IV (KMG-IV): sequencing the most valuable type-strain genomes for metagenomic binning, comparative biology and taxonomic classification.</title>
        <authorList>
            <person name="Goeker M."/>
        </authorList>
    </citation>
    <scope>NUCLEOTIDE SEQUENCE [LARGE SCALE GENOMIC DNA]</scope>
    <source>
        <strain evidence="7 8">DSM 46831</strain>
    </source>
</reference>
<dbReference type="InterPro" id="IPR025110">
    <property type="entry name" value="AMP-bd_C"/>
</dbReference>
<dbReference type="Pfam" id="PF00501">
    <property type="entry name" value="AMP-binding"/>
    <property type="match status" value="2"/>
</dbReference>
<evidence type="ECO:0000256" key="3">
    <source>
        <dbReference type="ARBA" id="ARBA00022450"/>
    </source>
</evidence>
<comment type="cofactor">
    <cofactor evidence="1">
        <name>pantetheine 4'-phosphate</name>
        <dbReference type="ChEBI" id="CHEBI:47942"/>
    </cofactor>
</comment>
<dbReference type="PROSITE" id="PS50075">
    <property type="entry name" value="CARRIER"/>
    <property type="match status" value="2"/>
</dbReference>
<dbReference type="NCBIfam" id="TIGR01733">
    <property type="entry name" value="AA-adenyl-dom"/>
    <property type="match status" value="2"/>
</dbReference>
<dbReference type="InterPro" id="IPR020806">
    <property type="entry name" value="PKS_PP-bd"/>
</dbReference>
<keyword evidence="4" id="KW-0597">Phosphoprotein</keyword>
<dbReference type="SUPFAM" id="SSF47336">
    <property type="entry name" value="ACP-like"/>
    <property type="match status" value="2"/>
</dbReference>
<dbReference type="FunFam" id="3.30.300.30:FF:000010">
    <property type="entry name" value="Enterobactin synthetase component F"/>
    <property type="match status" value="2"/>
</dbReference>
<dbReference type="PROSITE" id="PS00012">
    <property type="entry name" value="PHOSPHOPANTETHEINE"/>
    <property type="match status" value="1"/>
</dbReference>
<dbReference type="Gene3D" id="1.10.1200.10">
    <property type="entry name" value="ACP-like"/>
    <property type="match status" value="2"/>
</dbReference>
<dbReference type="InterPro" id="IPR045851">
    <property type="entry name" value="AMP-bd_C_sf"/>
</dbReference>
<dbReference type="Pfam" id="PF13193">
    <property type="entry name" value="AMP-binding_C"/>
    <property type="match status" value="2"/>
</dbReference>
<dbReference type="Gene3D" id="3.40.50.12780">
    <property type="entry name" value="N-terminal domain of ligase-like"/>
    <property type="match status" value="1"/>
</dbReference>
<evidence type="ECO:0000256" key="5">
    <source>
        <dbReference type="ARBA" id="ARBA00023194"/>
    </source>
</evidence>
<dbReference type="GO" id="GO:0043041">
    <property type="term" value="P:amino acid activation for nonribosomal peptide biosynthetic process"/>
    <property type="evidence" value="ECO:0007669"/>
    <property type="project" value="TreeGrafter"/>
</dbReference>
<dbReference type="PROSITE" id="PS00455">
    <property type="entry name" value="AMP_BINDING"/>
    <property type="match status" value="2"/>
</dbReference>
<dbReference type="Gene3D" id="3.30.559.30">
    <property type="entry name" value="Nonribosomal peptide synthetase, condensation domain"/>
    <property type="match status" value="1"/>
</dbReference>
<dbReference type="Pfam" id="PF00550">
    <property type="entry name" value="PP-binding"/>
    <property type="match status" value="2"/>
</dbReference>
<sequence>MEQHQLNQQMMAWNDTKIDFPPICLHQMFEQQANQRPDQIAVVMGSQQITYQQLNQRSNQLAHYLQQFGVGPDVPVGVCMNRSIELVIALLGVLKAGGAYVPIDVEAPTRRMEQILTEARSPVCLSQLELKEALPVCEVQLAFVDQLEDKITSFPTDSPPDSGVGPDHAVAIYYTSGSTGRPKGVINLHKGWGNKMHTLQRRFQLQPEETILHKTTITFDDTAIEIFWTLSVGARIALIEPGLHRDPEAIVEALIEYQACGLLAVPSVLNRVMDVMDHKKKLQLSQFRFAYVGGETLTSSMVRRHAELLPGKLYNTWGATEVSVDSTIHECSEADYDEEGAVCIGKPVDNNRVYILDDHMQPVPAEVVGDLYIAGIGVGKGYINDPERTAKSFMEDPFVAGEMMYRTGDRGYFRVDGSIKFLGREDFQVKVRGIRVELGEIEATLLKHENVKEAVVLLREDTPGNKRLVAYVVMKADPSAGIKYELREHLKEWLPLYMVPHFFMILEQLPLNQNSKLDRQALPAPSGSRPDLGTEYVEPRNEMESYLAGVFEDVLKMEEVGIYDDFFELGGDSISATLVMTRLRRTVQPNIPLKVLFDLKNIANLACYVQENGWSLMLEGFAGMQRVNRDQELPLSFAQERLWFIHKLDEDKPTYNEPVAYRICGDLQIVALQTAVHEMVQRHESLRTTFITVEDHPVQFIAREGKIELPLEDLSSVPAERREVTLQMALTKESRIPFRLDQSPLVRTKLFRVDAEEYVLLINMHHIITDAWSGVLFLEELGILYDATLKKKANPMDELSFQYADFAAWQRGWLQGPSLEEQVDFWKQELAGELPVLQLPTDFPRPAVQTFEGDRFYFQLDVELVDQIKRLGQQNEASAYMVLLASFNTLLHRYSRQREILVGSPIANRNYPGLEQMMGFFVNTIIVRSHYSGDCTFQEYLHQVKDRCLNIYNHQDVPFEQLVRELQPERNPAYSPLVQVVFAFQNKLEEVLHLTDLQVSAVDVNTRTARYDLTLFLTETKQGEYAGIFEYNTNLFKQETMERLCENFTTLLEHIVADSTQSLAQLPITSDKQRTDILKWNDTQVAFPKDSTLHESIQKQVERNPDAPAVVFNAESLTYRELDKRANQVANYLIGKGVGPKRIVGICMDRSLDLVVGLYAILKTGGAFLPLDPEAPKARLRQILEDSEAVVCLSESAFQERVPHETVSTIWMDVEWSHIEQAPAYTPTSKVAPDDPISVYYTSGSTGKPKGVVNTQIGWMNRMCWMQNHFQLKQGESVLQKTTLTFDDAAVEVFWPLMQGGRVALIEPGMHRDPCAIINAAIQYEVVHLQFVPSMLNLVLDEITEEDSRKLYAVRSTISSGEALSATTVRRFFEKIPGTLNNTWGATEVSIDSTIHVCKPEDVEEEGAVCIGKPIDNNRCYVLDEHLHPVPVGVIGDLYLAGVGVAIGYLNNPERTVKSFSADPFVLGERMYKTGDLGYHRPDGSLMFVGRADNQVKIRGMRVELGEIEAVLLKHENVKEAVVLVQEDEPDLKRLLAYVVPLDPETPLISEEMREMVKQTLPDYMVPSFVMILKQMPLNANGKVDHLQLPRPDRIQHYTGVDYIEPQGPVEIMLAECWREMLQIEKIGIHDNFFDLGGHSLLATQLVSRIRRQLGVELPLRDVFMKPTIYELAKIVEEILFDMIERMSEEEVSSLLDKE</sequence>
<evidence type="ECO:0000313" key="8">
    <source>
        <dbReference type="Proteomes" id="UP000294746"/>
    </source>
</evidence>
<dbReference type="InterPro" id="IPR006162">
    <property type="entry name" value="Ppantetheine_attach_site"/>
</dbReference>
<dbReference type="Gene3D" id="3.40.50.980">
    <property type="match status" value="2"/>
</dbReference>
<dbReference type="Gene3D" id="3.30.559.10">
    <property type="entry name" value="Chloramphenicol acetyltransferase-like domain"/>
    <property type="match status" value="1"/>
</dbReference>
<dbReference type="InterPro" id="IPR009081">
    <property type="entry name" value="PP-bd_ACP"/>
</dbReference>
<dbReference type="GO" id="GO:0003824">
    <property type="term" value="F:catalytic activity"/>
    <property type="evidence" value="ECO:0007669"/>
    <property type="project" value="InterPro"/>
</dbReference>
<dbReference type="CDD" id="cd19531">
    <property type="entry name" value="LCL_NRPS-like"/>
    <property type="match status" value="1"/>
</dbReference>
<keyword evidence="5" id="KW-0045">Antibiotic biosynthesis</keyword>
<dbReference type="FunFam" id="3.30.559.30:FF:000001">
    <property type="entry name" value="Non-ribosomal peptide synthetase"/>
    <property type="match status" value="1"/>
</dbReference>
<evidence type="ECO:0000313" key="7">
    <source>
        <dbReference type="EMBL" id="TCP66052.1"/>
    </source>
</evidence>
<evidence type="ECO:0000256" key="1">
    <source>
        <dbReference type="ARBA" id="ARBA00001957"/>
    </source>
</evidence>
<dbReference type="InterPro" id="IPR010071">
    <property type="entry name" value="AA_adenyl_dom"/>
</dbReference>
<dbReference type="Pfam" id="PF00668">
    <property type="entry name" value="Condensation"/>
    <property type="match status" value="1"/>
</dbReference>
<dbReference type="NCBIfam" id="NF003417">
    <property type="entry name" value="PRK04813.1"/>
    <property type="match status" value="2"/>
</dbReference>
<dbReference type="InterPro" id="IPR001242">
    <property type="entry name" value="Condensation_dom"/>
</dbReference>
<evidence type="ECO:0000256" key="2">
    <source>
        <dbReference type="ARBA" id="ARBA00006432"/>
    </source>
</evidence>
<dbReference type="FunFam" id="3.40.50.980:FF:000001">
    <property type="entry name" value="Non-ribosomal peptide synthetase"/>
    <property type="match status" value="2"/>
</dbReference>
<dbReference type="InterPro" id="IPR036736">
    <property type="entry name" value="ACP-like_sf"/>
</dbReference>
<dbReference type="RefSeq" id="WP_243649505.1">
    <property type="nucleotide sequence ID" value="NZ_SLXV01000028.1"/>
</dbReference>
<evidence type="ECO:0000259" key="6">
    <source>
        <dbReference type="PROSITE" id="PS50075"/>
    </source>
</evidence>
<dbReference type="Gene3D" id="3.30.300.30">
    <property type="match status" value="2"/>
</dbReference>
<dbReference type="FunFam" id="1.10.1200.10:FF:000005">
    <property type="entry name" value="Nonribosomal peptide synthetase 1"/>
    <property type="match status" value="2"/>
</dbReference>
<dbReference type="GO" id="GO:0008610">
    <property type="term" value="P:lipid biosynthetic process"/>
    <property type="evidence" value="ECO:0007669"/>
    <property type="project" value="UniProtKB-ARBA"/>
</dbReference>
<keyword evidence="3" id="KW-0596">Phosphopantetheine</keyword>
<comment type="caution">
    <text evidence="7">The sequence shown here is derived from an EMBL/GenBank/DDBJ whole genome shotgun (WGS) entry which is preliminary data.</text>
</comment>
<feature type="domain" description="Carrier" evidence="6">
    <location>
        <begin position="1605"/>
        <end position="1680"/>
    </location>
</feature>
<dbReference type="GO" id="GO:0031177">
    <property type="term" value="F:phosphopantetheine binding"/>
    <property type="evidence" value="ECO:0007669"/>
    <property type="project" value="InterPro"/>
</dbReference>
<comment type="similarity">
    <text evidence="2">Belongs to the ATP-dependent AMP-binding enzyme family.</text>
</comment>
<dbReference type="GO" id="GO:0005829">
    <property type="term" value="C:cytosol"/>
    <property type="evidence" value="ECO:0007669"/>
    <property type="project" value="TreeGrafter"/>
</dbReference>
<dbReference type="GO" id="GO:0044550">
    <property type="term" value="P:secondary metabolite biosynthetic process"/>
    <property type="evidence" value="ECO:0007669"/>
    <property type="project" value="TreeGrafter"/>
</dbReference>
<dbReference type="EMBL" id="SLXV01000028">
    <property type="protein sequence ID" value="TCP66052.1"/>
    <property type="molecule type" value="Genomic_DNA"/>
</dbReference>
<dbReference type="CDD" id="cd05930">
    <property type="entry name" value="A_NRPS"/>
    <property type="match status" value="2"/>
</dbReference>
<gene>
    <name evidence="7" type="ORF">EDD57_1286</name>
</gene>
<keyword evidence="8" id="KW-1185">Reference proteome</keyword>
<dbReference type="Proteomes" id="UP000294746">
    <property type="component" value="Unassembled WGS sequence"/>
</dbReference>
<accession>A0A4R2RPK8</accession>
<evidence type="ECO:0000256" key="4">
    <source>
        <dbReference type="ARBA" id="ARBA00022553"/>
    </source>
</evidence>